<evidence type="ECO:0000259" key="1">
    <source>
        <dbReference type="Pfam" id="PF12697"/>
    </source>
</evidence>
<evidence type="ECO:0000313" key="2">
    <source>
        <dbReference type="EMBL" id="TFB51244.1"/>
    </source>
</evidence>
<dbReference type="InterPro" id="IPR000073">
    <property type="entry name" value="AB_hydrolase_1"/>
</dbReference>
<organism evidence="2 3">
    <name type="scientific">Cryobacterium tagatosivorans</name>
    <dbReference type="NCBI Taxonomy" id="1259199"/>
    <lineage>
        <taxon>Bacteria</taxon>
        <taxon>Bacillati</taxon>
        <taxon>Actinomycetota</taxon>
        <taxon>Actinomycetes</taxon>
        <taxon>Micrococcales</taxon>
        <taxon>Microbacteriaceae</taxon>
        <taxon>Cryobacterium</taxon>
    </lineage>
</organism>
<dbReference type="GO" id="GO:0046464">
    <property type="term" value="P:acylglycerol catabolic process"/>
    <property type="evidence" value="ECO:0007669"/>
    <property type="project" value="TreeGrafter"/>
</dbReference>
<dbReference type="Gene3D" id="3.40.50.1820">
    <property type="entry name" value="alpha/beta hydrolase"/>
    <property type="match status" value="1"/>
</dbReference>
<sequence length="401" mass="43057">MTIRLDSSSSPRVRGVNNFTKNFFPLKRQYVREAGSPCRQPRCPQPYSATRPIHRTRRRRTATMNTALPASLSAAGRTASPAGYCPFPITTDARRFGLETSSLMLRSGPVAVRHGRRTGGDTATILLHGAAGSWSTWTPLLRAADLRTTGLRTTGLRGTDASDGASLSDLIIPDLPGWGDTPLPNDENALTIEAMAALVAEIARALGYSRWVVIGHSMGGFIALELASAEVRATRFVGLVSATTFSVVESVRHPFARFALLPGYTTLLQVMRALSLAGPAGTALVRGLGRASLLRPLVGPLFSRPRRIGSSVVAALGAEARPRAFALASARAGEYDPEQAWTRIRCPVRAQQGDRDVFVADSDAPRLGAVIVDFESRTVGDTGHFGHIERPEETLRLLAGR</sequence>
<dbReference type="PANTHER" id="PTHR43798:SF5">
    <property type="entry name" value="MONOACYLGLYCEROL LIPASE ABHD6"/>
    <property type="match status" value="1"/>
</dbReference>
<keyword evidence="2" id="KW-0378">Hydrolase</keyword>
<dbReference type="GO" id="GO:0047372">
    <property type="term" value="F:monoacylglycerol lipase activity"/>
    <property type="evidence" value="ECO:0007669"/>
    <property type="project" value="TreeGrafter"/>
</dbReference>
<dbReference type="InterPro" id="IPR029058">
    <property type="entry name" value="AB_hydrolase_fold"/>
</dbReference>
<dbReference type="GO" id="GO:0016020">
    <property type="term" value="C:membrane"/>
    <property type="evidence" value="ECO:0007669"/>
    <property type="project" value="TreeGrafter"/>
</dbReference>
<dbReference type="PANTHER" id="PTHR43798">
    <property type="entry name" value="MONOACYLGLYCEROL LIPASE"/>
    <property type="match status" value="1"/>
</dbReference>
<evidence type="ECO:0000313" key="3">
    <source>
        <dbReference type="Proteomes" id="UP000297866"/>
    </source>
</evidence>
<accession>A0A4R8UEY2</accession>
<feature type="domain" description="AB hydrolase-1" evidence="1">
    <location>
        <begin position="125"/>
        <end position="395"/>
    </location>
</feature>
<dbReference type="SUPFAM" id="SSF53474">
    <property type="entry name" value="alpha/beta-Hydrolases"/>
    <property type="match status" value="1"/>
</dbReference>
<keyword evidence="3" id="KW-1185">Reference proteome</keyword>
<reference evidence="2 3" key="1">
    <citation type="submission" date="2019-03" db="EMBL/GenBank/DDBJ databases">
        <title>Genomics of glacier-inhabiting Cryobacterium strains.</title>
        <authorList>
            <person name="Liu Q."/>
            <person name="Xin Y.-H."/>
        </authorList>
    </citation>
    <scope>NUCLEOTIDE SEQUENCE [LARGE SCALE GENOMIC DNA]</scope>
    <source>
        <strain evidence="2 3">Sr47</strain>
    </source>
</reference>
<dbReference type="OrthoDB" id="27092at2"/>
<protein>
    <submittedName>
        <fullName evidence="2">Alpha/beta hydrolase</fullName>
    </submittedName>
</protein>
<dbReference type="Proteomes" id="UP000297866">
    <property type="component" value="Unassembled WGS sequence"/>
</dbReference>
<name>A0A4R8UEY2_9MICO</name>
<dbReference type="Pfam" id="PF12697">
    <property type="entry name" value="Abhydrolase_6"/>
    <property type="match status" value="1"/>
</dbReference>
<dbReference type="InterPro" id="IPR050266">
    <property type="entry name" value="AB_hydrolase_sf"/>
</dbReference>
<dbReference type="EMBL" id="SOEZ01000043">
    <property type="protein sequence ID" value="TFB51244.1"/>
    <property type="molecule type" value="Genomic_DNA"/>
</dbReference>
<proteinExistence type="predicted"/>
<dbReference type="AlphaFoldDB" id="A0A4R8UEY2"/>
<comment type="caution">
    <text evidence="2">The sequence shown here is derived from an EMBL/GenBank/DDBJ whole genome shotgun (WGS) entry which is preliminary data.</text>
</comment>
<gene>
    <name evidence="2" type="ORF">E3O23_08790</name>
</gene>